<comment type="caution">
    <text evidence="1">The sequence shown here is derived from an EMBL/GenBank/DDBJ whole genome shotgun (WGS) entry which is preliminary data.</text>
</comment>
<name>A0AAD8LQI8_ACIOX</name>
<reference evidence="1" key="1">
    <citation type="submission" date="2022-02" db="EMBL/GenBank/DDBJ databases">
        <title>Atlantic sturgeon de novo genome assembly.</title>
        <authorList>
            <person name="Stock M."/>
            <person name="Klopp C."/>
            <person name="Guiguen Y."/>
            <person name="Cabau C."/>
            <person name="Parinello H."/>
            <person name="Santidrian Yebra-Pimentel E."/>
            <person name="Kuhl H."/>
            <person name="Dirks R.P."/>
            <person name="Guessner J."/>
            <person name="Wuertz S."/>
            <person name="Du K."/>
            <person name="Schartl M."/>
        </authorList>
    </citation>
    <scope>NUCLEOTIDE SEQUENCE</scope>
    <source>
        <strain evidence="1">STURGEONOMICS-FGT-2020</strain>
        <tissue evidence="1">Whole blood</tissue>
    </source>
</reference>
<evidence type="ECO:0000313" key="1">
    <source>
        <dbReference type="EMBL" id="KAK1171763.1"/>
    </source>
</evidence>
<dbReference type="AlphaFoldDB" id="A0AAD8LQI8"/>
<sequence length="84" mass="9943">MVCTSSHHLQDGVDLKSTVRLERPSWRVSDWYLWKRELLQDCSGTCRVNSGRTLTHGYLHLVSFENIGRVAKTLEGHREWQYRR</sequence>
<organism evidence="1 2">
    <name type="scientific">Acipenser oxyrinchus oxyrinchus</name>
    <dbReference type="NCBI Taxonomy" id="40147"/>
    <lineage>
        <taxon>Eukaryota</taxon>
        <taxon>Metazoa</taxon>
        <taxon>Chordata</taxon>
        <taxon>Craniata</taxon>
        <taxon>Vertebrata</taxon>
        <taxon>Euteleostomi</taxon>
        <taxon>Actinopterygii</taxon>
        <taxon>Chondrostei</taxon>
        <taxon>Acipenseriformes</taxon>
        <taxon>Acipenseridae</taxon>
        <taxon>Acipenser</taxon>
    </lineage>
</organism>
<evidence type="ECO:0000313" key="2">
    <source>
        <dbReference type="Proteomes" id="UP001230051"/>
    </source>
</evidence>
<accession>A0AAD8LQI8</accession>
<proteinExistence type="predicted"/>
<dbReference type="EMBL" id="JAGXEW010000005">
    <property type="protein sequence ID" value="KAK1171763.1"/>
    <property type="molecule type" value="Genomic_DNA"/>
</dbReference>
<gene>
    <name evidence="1" type="ORF">AOXY_G6669</name>
</gene>
<keyword evidence="2" id="KW-1185">Reference proteome</keyword>
<dbReference type="Proteomes" id="UP001230051">
    <property type="component" value="Unassembled WGS sequence"/>
</dbReference>
<protein>
    <submittedName>
        <fullName evidence="1">Uncharacterized protein</fullName>
    </submittedName>
</protein>